<evidence type="ECO:0000313" key="1">
    <source>
        <dbReference type="EMBL" id="OAE27682.1"/>
    </source>
</evidence>
<reference evidence="1" key="1">
    <citation type="submission" date="2016-03" db="EMBL/GenBank/DDBJ databases">
        <title>Mechanisms controlling the formation of the plant cell surface in tip-growing cells are functionally conserved among land plants.</title>
        <authorList>
            <person name="Honkanen S."/>
            <person name="Jones V.A."/>
            <person name="Morieri G."/>
            <person name="Champion C."/>
            <person name="Hetherington A.J."/>
            <person name="Kelly S."/>
            <person name="Saint-Marcoux D."/>
            <person name="Proust H."/>
            <person name="Prescott H."/>
            <person name="Dolan L."/>
        </authorList>
    </citation>
    <scope>NUCLEOTIDE SEQUENCE [LARGE SCALE GENOMIC DNA]</scope>
    <source>
        <tissue evidence="1">Whole gametophyte</tissue>
    </source>
</reference>
<organism evidence="1 2">
    <name type="scientific">Marchantia polymorpha subsp. ruderalis</name>
    <dbReference type="NCBI Taxonomy" id="1480154"/>
    <lineage>
        <taxon>Eukaryota</taxon>
        <taxon>Viridiplantae</taxon>
        <taxon>Streptophyta</taxon>
        <taxon>Embryophyta</taxon>
        <taxon>Marchantiophyta</taxon>
        <taxon>Marchantiopsida</taxon>
        <taxon>Marchantiidae</taxon>
        <taxon>Marchantiales</taxon>
        <taxon>Marchantiaceae</taxon>
        <taxon>Marchantia</taxon>
    </lineage>
</organism>
<dbReference type="Proteomes" id="UP000077202">
    <property type="component" value="Unassembled WGS sequence"/>
</dbReference>
<sequence length="68" mass="7238">MKAQFLQDAQDKIPADVKSTANPFCVTPSQVFPTAVTGAISESAHARPFDVLRGTVGHSHSARNPFSV</sequence>
<dbReference type="EMBL" id="LVLJ01001849">
    <property type="protein sequence ID" value="OAE27682.1"/>
    <property type="molecule type" value="Genomic_DNA"/>
</dbReference>
<evidence type="ECO:0000313" key="2">
    <source>
        <dbReference type="Proteomes" id="UP000077202"/>
    </source>
</evidence>
<protein>
    <submittedName>
        <fullName evidence="1">Uncharacterized protein</fullName>
    </submittedName>
</protein>
<accession>A0A176W580</accession>
<keyword evidence="2" id="KW-1185">Reference proteome</keyword>
<name>A0A176W580_MARPO</name>
<comment type="caution">
    <text evidence="1">The sequence shown here is derived from an EMBL/GenBank/DDBJ whole genome shotgun (WGS) entry which is preliminary data.</text>
</comment>
<gene>
    <name evidence="1" type="ORF">AXG93_3137s1220</name>
</gene>
<proteinExistence type="predicted"/>
<dbReference type="AlphaFoldDB" id="A0A176W580"/>